<dbReference type="AlphaFoldDB" id="A0A1E8PX53"/>
<evidence type="ECO:0000313" key="2">
    <source>
        <dbReference type="Proteomes" id="UP000178953"/>
    </source>
</evidence>
<protein>
    <submittedName>
        <fullName evidence="1">Uncharacterized protein</fullName>
    </submittedName>
</protein>
<accession>A0A1E8PX53</accession>
<dbReference type="EMBL" id="MCHX01000089">
    <property type="protein sequence ID" value="OFJ50898.1"/>
    <property type="molecule type" value="Genomic_DNA"/>
</dbReference>
<dbReference type="Proteomes" id="UP000178953">
    <property type="component" value="Unassembled WGS sequence"/>
</dbReference>
<organism evidence="1 2">
    <name type="scientific">Mycolicibacterium grossiae</name>
    <dbReference type="NCBI Taxonomy" id="1552759"/>
    <lineage>
        <taxon>Bacteria</taxon>
        <taxon>Bacillati</taxon>
        <taxon>Actinomycetota</taxon>
        <taxon>Actinomycetes</taxon>
        <taxon>Mycobacteriales</taxon>
        <taxon>Mycobacteriaceae</taxon>
        <taxon>Mycolicibacterium</taxon>
    </lineage>
</organism>
<name>A0A1E8PX53_9MYCO</name>
<dbReference type="OrthoDB" id="4750212at2"/>
<reference evidence="1 2" key="1">
    <citation type="submission" date="2016-09" db="EMBL/GenBank/DDBJ databases">
        <title>genome sequence of Mycobacterium sp. 739 SCH.</title>
        <authorList>
            <person name="Greninger A.L."/>
            <person name="Qin X."/>
            <person name="Jerome K."/>
            <person name="Vora S."/>
            <person name="Quinn K."/>
        </authorList>
    </citation>
    <scope>NUCLEOTIDE SEQUENCE [LARGE SCALE GENOMIC DNA]</scope>
    <source>
        <strain evidence="1 2">SCH</strain>
    </source>
</reference>
<proteinExistence type="predicted"/>
<gene>
    <name evidence="1" type="ORF">BEL07_25700</name>
</gene>
<keyword evidence="2" id="KW-1185">Reference proteome</keyword>
<evidence type="ECO:0000313" key="1">
    <source>
        <dbReference type="EMBL" id="OFJ50898.1"/>
    </source>
</evidence>
<sequence>MEQKYTLEGAWTGWDGNTIVEMTDGSKWKQEEYHYEYRYAYRPKAHFNTRDNKLMVEGMRRAVRVRRL</sequence>
<dbReference type="RefSeq" id="WP_070355880.1">
    <property type="nucleotide sequence ID" value="NZ_CP043474.1"/>
</dbReference>
<comment type="caution">
    <text evidence="1">The sequence shown here is derived from an EMBL/GenBank/DDBJ whole genome shotgun (WGS) entry which is preliminary data.</text>
</comment>